<gene>
    <name evidence="1" type="ORF">GCM10011495_36790</name>
</gene>
<evidence type="ECO:0000313" key="2">
    <source>
        <dbReference type="Proteomes" id="UP000637774"/>
    </source>
</evidence>
<name>A0ABQ2AFE0_9BACT</name>
<reference evidence="2" key="1">
    <citation type="journal article" date="2019" name="Int. J. Syst. Evol. Microbiol.">
        <title>The Global Catalogue of Microorganisms (GCM) 10K type strain sequencing project: providing services to taxonomists for standard genome sequencing and annotation.</title>
        <authorList>
            <consortium name="The Broad Institute Genomics Platform"/>
            <consortium name="The Broad Institute Genome Sequencing Center for Infectious Disease"/>
            <person name="Wu L."/>
            <person name="Ma J."/>
        </authorList>
    </citation>
    <scope>NUCLEOTIDE SEQUENCE [LARGE SCALE GENOMIC DNA]</scope>
    <source>
        <strain evidence="2">CGMCC 1.14966</strain>
    </source>
</reference>
<dbReference type="RefSeq" id="WP_188563560.1">
    <property type="nucleotide sequence ID" value="NZ_BMGY01000055.1"/>
</dbReference>
<sequence>MLKTVQYDPDDSLNLMEASVLWGIVNFYQNPALAEQVQHCRVTQREYSGCGFFTTLTVPVGSRQIVAGKTRAYNGSDLDAPELSHGAGSVLFLREGIIDFLEVFAYVDGDPATVEAFTLQPFGPATGDAQASG</sequence>
<comment type="caution">
    <text evidence="1">The sequence shown here is derived from an EMBL/GenBank/DDBJ whole genome shotgun (WGS) entry which is preliminary data.</text>
</comment>
<keyword evidence="2" id="KW-1185">Reference proteome</keyword>
<dbReference type="EMBL" id="BMGY01000055">
    <property type="protein sequence ID" value="GGH90586.1"/>
    <property type="molecule type" value="Genomic_DNA"/>
</dbReference>
<evidence type="ECO:0000313" key="1">
    <source>
        <dbReference type="EMBL" id="GGH90586.1"/>
    </source>
</evidence>
<dbReference type="Proteomes" id="UP000637774">
    <property type="component" value="Unassembled WGS sequence"/>
</dbReference>
<accession>A0ABQ2AFE0</accession>
<evidence type="ECO:0008006" key="3">
    <source>
        <dbReference type="Google" id="ProtNLM"/>
    </source>
</evidence>
<organism evidence="1 2">
    <name type="scientific">Hymenobacter frigidus</name>
    <dbReference type="NCBI Taxonomy" id="1524095"/>
    <lineage>
        <taxon>Bacteria</taxon>
        <taxon>Pseudomonadati</taxon>
        <taxon>Bacteroidota</taxon>
        <taxon>Cytophagia</taxon>
        <taxon>Cytophagales</taxon>
        <taxon>Hymenobacteraceae</taxon>
        <taxon>Hymenobacter</taxon>
    </lineage>
</organism>
<proteinExistence type="predicted"/>
<protein>
    <recommendedName>
        <fullName evidence="3">Nuclear transport factor 2 family protein</fullName>
    </recommendedName>
</protein>